<dbReference type="AlphaFoldDB" id="A0A6P5NB13"/>
<name>A0A6P5NB13_ARADU</name>
<dbReference type="PANTHER" id="PTHR33696:SF20">
    <property type="entry name" value="DUF688 FAMILY PROTEIN"/>
    <property type="match status" value="1"/>
</dbReference>
<dbReference type="GeneID" id="110279449"/>
<keyword evidence="2" id="KW-1185">Reference proteome</keyword>
<dbReference type="RefSeq" id="XP_020994597.1">
    <property type="nucleotide sequence ID" value="XM_021138938.2"/>
</dbReference>
<gene>
    <name evidence="3" type="primary">LOC110279449</name>
</gene>
<evidence type="ECO:0000256" key="1">
    <source>
        <dbReference type="SAM" id="MobiDB-lite"/>
    </source>
</evidence>
<evidence type="ECO:0000313" key="3">
    <source>
        <dbReference type="RefSeq" id="XP_020994597.1"/>
    </source>
</evidence>
<accession>A0A6P5NB13</accession>
<protein>
    <submittedName>
        <fullName evidence="3">Uncharacterized protein LOC110279449</fullName>
    </submittedName>
</protein>
<dbReference type="PANTHER" id="PTHR33696">
    <property type="entry name" value="T22J18.15-RELATED"/>
    <property type="match status" value="1"/>
</dbReference>
<proteinExistence type="predicted"/>
<feature type="compositionally biased region" description="Pro residues" evidence="1">
    <location>
        <begin position="57"/>
        <end position="70"/>
    </location>
</feature>
<organism evidence="2 3">
    <name type="scientific">Arachis duranensis</name>
    <name type="common">Wild peanut</name>
    <dbReference type="NCBI Taxonomy" id="130453"/>
    <lineage>
        <taxon>Eukaryota</taxon>
        <taxon>Viridiplantae</taxon>
        <taxon>Streptophyta</taxon>
        <taxon>Embryophyta</taxon>
        <taxon>Tracheophyta</taxon>
        <taxon>Spermatophyta</taxon>
        <taxon>Magnoliopsida</taxon>
        <taxon>eudicotyledons</taxon>
        <taxon>Gunneridae</taxon>
        <taxon>Pentapetalae</taxon>
        <taxon>rosids</taxon>
        <taxon>fabids</taxon>
        <taxon>Fabales</taxon>
        <taxon>Fabaceae</taxon>
        <taxon>Papilionoideae</taxon>
        <taxon>50 kb inversion clade</taxon>
        <taxon>dalbergioids sensu lato</taxon>
        <taxon>Dalbergieae</taxon>
        <taxon>Pterocarpus clade</taxon>
        <taxon>Arachis</taxon>
    </lineage>
</organism>
<feature type="region of interest" description="Disordered" evidence="1">
    <location>
        <begin position="1"/>
        <end position="82"/>
    </location>
</feature>
<feature type="compositionally biased region" description="Polar residues" evidence="1">
    <location>
        <begin position="25"/>
        <end position="36"/>
    </location>
</feature>
<sequence>MSHKKALSQGSIPFSWEDKPGVCKTPNNNECSLQKISPSSLPPPFPSHVDYSKKKIPLPPYPLSQPPPLPRRSTSGKGFKRQDDPFLVAYKECTKGEKNGKLLDKNKRGVGFNFSARRIKFTLSCRSISDARDDYVMQPVRIPMVRTRALLTLEDDHKQSFNHGTWL</sequence>
<dbReference type="KEGG" id="adu:110279449"/>
<evidence type="ECO:0000313" key="2">
    <source>
        <dbReference type="Proteomes" id="UP000515211"/>
    </source>
</evidence>
<reference evidence="2" key="1">
    <citation type="journal article" date="2016" name="Nat. Genet.">
        <title>The genome sequences of Arachis duranensis and Arachis ipaensis, the diploid ancestors of cultivated peanut.</title>
        <authorList>
            <person name="Bertioli D.J."/>
            <person name="Cannon S.B."/>
            <person name="Froenicke L."/>
            <person name="Huang G."/>
            <person name="Farmer A.D."/>
            <person name="Cannon E.K."/>
            <person name="Liu X."/>
            <person name="Gao D."/>
            <person name="Clevenger J."/>
            <person name="Dash S."/>
            <person name="Ren L."/>
            <person name="Moretzsohn M.C."/>
            <person name="Shirasawa K."/>
            <person name="Huang W."/>
            <person name="Vidigal B."/>
            <person name="Abernathy B."/>
            <person name="Chu Y."/>
            <person name="Niederhuth C.E."/>
            <person name="Umale P."/>
            <person name="Araujo A.C."/>
            <person name="Kozik A."/>
            <person name="Kim K.D."/>
            <person name="Burow M.D."/>
            <person name="Varshney R.K."/>
            <person name="Wang X."/>
            <person name="Zhang X."/>
            <person name="Barkley N."/>
            <person name="Guimaraes P.M."/>
            <person name="Isobe S."/>
            <person name="Guo B."/>
            <person name="Liao B."/>
            <person name="Stalker H.T."/>
            <person name="Schmitz R.J."/>
            <person name="Scheffler B.E."/>
            <person name="Leal-Bertioli S.C."/>
            <person name="Xun X."/>
            <person name="Jackson S.A."/>
            <person name="Michelmore R."/>
            <person name="Ozias-Akins P."/>
        </authorList>
    </citation>
    <scope>NUCLEOTIDE SEQUENCE [LARGE SCALE GENOMIC DNA]</scope>
    <source>
        <strain evidence="2">cv. V14167</strain>
    </source>
</reference>
<reference evidence="3" key="2">
    <citation type="submission" date="2025-08" db="UniProtKB">
        <authorList>
            <consortium name="RefSeq"/>
        </authorList>
    </citation>
    <scope>IDENTIFICATION</scope>
    <source>
        <tissue evidence="3">Whole plant</tissue>
    </source>
</reference>
<dbReference type="Proteomes" id="UP000515211">
    <property type="component" value="Chromosome 1"/>
</dbReference>